<feature type="domain" description="FAD/NAD(P)-binding" evidence="6">
    <location>
        <begin position="3"/>
        <end position="112"/>
    </location>
</feature>
<name>A0A5K7SGI9_9BACT</name>
<evidence type="ECO:0000313" key="8">
    <source>
        <dbReference type="Proteomes" id="UP001193389"/>
    </source>
</evidence>
<accession>A0A5K7SGI9</accession>
<dbReference type="InterPro" id="IPR036188">
    <property type="entry name" value="FAD/NAD-bd_sf"/>
</dbReference>
<dbReference type="KEGG" id="anf:AQPE_4789"/>
<keyword evidence="2" id="KW-0479">Metal-binding</keyword>
<dbReference type="RefSeq" id="WP_318348725.1">
    <property type="nucleotide sequence ID" value="NZ_AP018694.1"/>
</dbReference>
<dbReference type="EMBL" id="AP018694">
    <property type="protein sequence ID" value="BBE20595.1"/>
    <property type="molecule type" value="Genomic_DNA"/>
</dbReference>
<dbReference type="GO" id="GO:0046872">
    <property type="term" value="F:metal ion binding"/>
    <property type="evidence" value="ECO:0007669"/>
    <property type="project" value="UniProtKB-KW"/>
</dbReference>
<dbReference type="Pfam" id="PF07992">
    <property type="entry name" value="Pyr_redox_2"/>
    <property type="match status" value="1"/>
</dbReference>
<evidence type="ECO:0000256" key="1">
    <source>
        <dbReference type="ARBA" id="ARBA00022485"/>
    </source>
</evidence>
<evidence type="ECO:0000313" key="7">
    <source>
        <dbReference type="EMBL" id="BBE20595.1"/>
    </source>
</evidence>
<evidence type="ECO:0000256" key="5">
    <source>
        <dbReference type="ARBA" id="ARBA00023014"/>
    </source>
</evidence>
<keyword evidence="8" id="KW-1185">Reference proteome</keyword>
<evidence type="ECO:0000256" key="3">
    <source>
        <dbReference type="ARBA" id="ARBA00023002"/>
    </source>
</evidence>
<dbReference type="Gene3D" id="3.40.50.720">
    <property type="entry name" value="NAD(P)-binding Rossmann-like Domain"/>
    <property type="match status" value="1"/>
</dbReference>
<keyword evidence="4" id="KW-0408">Iron</keyword>
<evidence type="ECO:0000256" key="2">
    <source>
        <dbReference type="ARBA" id="ARBA00022723"/>
    </source>
</evidence>
<proteinExistence type="predicted"/>
<dbReference type="InterPro" id="IPR023753">
    <property type="entry name" value="FAD/NAD-binding_dom"/>
</dbReference>
<dbReference type="GO" id="GO:0016491">
    <property type="term" value="F:oxidoreductase activity"/>
    <property type="evidence" value="ECO:0007669"/>
    <property type="project" value="UniProtKB-KW"/>
</dbReference>
<protein>
    <submittedName>
        <fullName evidence="7">CoB--CoM heterodisulfide reductase subunit A</fullName>
    </submittedName>
</protein>
<dbReference type="Gene3D" id="3.50.50.60">
    <property type="entry name" value="FAD/NAD(P)-binding domain"/>
    <property type="match status" value="1"/>
</dbReference>
<keyword evidence="1" id="KW-0004">4Fe-4S</keyword>
<dbReference type="InterPro" id="IPR039650">
    <property type="entry name" value="HdrA-like"/>
</dbReference>
<evidence type="ECO:0000256" key="4">
    <source>
        <dbReference type="ARBA" id="ARBA00023004"/>
    </source>
</evidence>
<reference evidence="7" key="1">
    <citation type="journal article" date="2020" name="Int. J. Syst. Evol. Microbiol.">
        <title>Aquipluma nitroreducens gen. nov. sp. nov., a novel facultatively anaerobic bacterium isolated from a freshwater lake.</title>
        <authorList>
            <person name="Watanabe M."/>
            <person name="Kojima H."/>
            <person name="Fukui M."/>
        </authorList>
    </citation>
    <scope>NUCLEOTIDE SEQUENCE</scope>
    <source>
        <strain evidence="7">MeG22</strain>
    </source>
</reference>
<dbReference type="AlphaFoldDB" id="A0A5K7SGI9"/>
<dbReference type="PANTHER" id="PTHR43498:SF1">
    <property type="entry name" value="COB--COM HETERODISULFIDE REDUCTASE IRON-SULFUR SUBUNIT A"/>
    <property type="match status" value="1"/>
</dbReference>
<dbReference type="GO" id="GO:0051539">
    <property type="term" value="F:4 iron, 4 sulfur cluster binding"/>
    <property type="evidence" value="ECO:0007669"/>
    <property type="project" value="UniProtKB-KW"/>
</dbReference>
<keyword evidence="5" id="KW-0411">Iron-sulfur</keyword>
<organism evidence="7 8">
    <name type="scientific">Aquipluma nitroreducens</name>
    <dbReference type="NCBI Taxonomy" id="2010828"/>
    <lineage>
        <taxon>Bacteria</taxon>
        <taxon>Pseudomonadati</taxon>
        <taxon>Bacteroidota</taxon>
        <taxon>Bacteroidia</taxon>
        <taxon>Marinilabiliales</taxon>
        <taxon>Prolixibacteraceae</taxon>
        <taxon>Aquipluma</taxon>
    </lineage>
</organism>
<gene>
    <name evidence="7" type="ORF">AQPE_4789</name>
</gene>
<sequence>MKHIVIIGGGIAGIETACALTDAGHWVTVIEKEEKVGGKLNNWSYLFPDFTPADKILGALLEKHSEKDFSILNQTEVRSIHRQNSKFNIETSGNQKLEADAVVVATGYELFDASRKEEYGYKIYDHVITSADLEKLLLPDGDLSVAAGQNPKRIAFVHCVGSRDEKSGNHYCSKVCCITGVKQAIELKKRLPEAEIYCFYMDLRMYGKNFEELYRDAQEKYDIQFIRGRLSEASEKIDKSLLIKSEDTLSGRPLKMNVDLLVLLVGMEAGKGTAKAATTCSIGCEESGFLKTTDSFLKSNFSEQEGIFLAGSCTAPMSVNDTILHARSAAMEVNNWLKKNN</sequence>
<keyword evidence="3" id="KW-0560">Oxidoreductase</keyword>
<dbReference type="Proteomes" id="UP001193389">
    <property type="component" value="Chromosome"/>
</dbReference>
<dbReference type="SUPFAM" id="SSF51905">
    <property type="entry name" value="FAD/NAD(P)-binding domain"/>
    <property type="match status" value="1"/>
</dbReference>
<dbReference type="PANTHER" id="PTHR43498">
    <property type="entry name" value="FERREDOXIN:COB-COM HETERODISULFIDE REDUCTASE SUBUNIT A"/>
    <property type="match status" value="1"/>
</dbReference>
<evidence type="ECO:0000259" key="6">
    <source>
        <dbReference type="Pfam" id="PF07992"/>
    </source>
</evidence>